<keyword evidence="2" id="KW-1185">Reference proteome</keyword>
<organism evidence="1 2">
    <name type="scientific">Daphnia magna</name>
    <dbReference type="NCBI Taxonomy" id="35525"/>
    <lineage>
        <taxon>Eukaryota</taxon>
        <taxon>Metazoa</taxon>
        <taxon>Ecdysozoa</taxon>
        <taxon>Arthropoda</taxon>
        <taxon>Crustacea</taxon>
        <taxon>Branchiopoda</taxon>
        <taxon>Diplostraca</taxon>
        <taxon>Cladocera</taxon>
        <taxon>Anomopoda</taxon>
        <taxon>Daphniidae</taxon>
        <taxon>Daphnia</taxon>
    </lineage>
</organism>
<comment type="caution">
    <text evidence="1">The sequence shown here is derived from an EMBL/GenBank/DDBJ whole genome shotgun (WGS) entry which is preliminary data.</text>
</comment>
<name>A0ABR0A5V4_9CRUS</name>
<dbReference type="Proteomes" id="UP001234178">
    <property type="component" value="Unassembled WGS sequence"/>
</dbReference>
<protein>
    <submittedName>
        <fullName evidence="1">Uncharacterized protein</fullName>
    </submittedName>
</protein>
<accession>A0ABR0A5V4</accession>
<sequence>MGKVGTSRLVHISVKDFHCRPKYNLMSLDKENQQPIVIFHLTHSVGIRGQSNSLTVQPKTLQTSRHPIK</sequence>
<reference evidence="1 2" key="1">
    <citation type="journal article" date="2023" name="Nucleic Acids Res.">
        <title>The hologenome of Daphnia magna reveals possible DNA methylation and microbiome-mediated evolution of the host genome.</title>
        <authorList>
            <person name="Chaturvedi A."/>
            <person name="Li X."/>
            <person name="Dhandapani V."/>
            <person name="Marshall H."/>
            <person name="Kissane S."/>
            <person name="Cuenca-Cambronero M."/>
            <person name="Asole G."/>
            <person name="Calvet F."/>
            <person name="Ruiz-Romero M."/>
            <person name="Marangio P."/>
            <person name="Guigo R."/>
            <person name="Rago D."/>
            <person name="Mirbahai L."/>
            <person name="Eastwood N."/>
            <person name="Colbourne J.K."/>
            <person name="Zhou J."/>
            <person name="Mallon E."/>
            <person name="Orsini L."/>
        </authorList>
    </citation>
    <scope>NUCLEOTIDE SEQUENCE [LARGE SCALE GENOMIC DNA]</scope>
    <source>
        <strain evidence="1">LRV0_1</strain>
    </source>
</reference>
<gene>
    <name evidence="1" type="ORF">OUZ56_002408</name>
</gene>
<evidence type="ECO:0000313" key="2">
    <source>
        <dbReference type="Proteomes" id="UP001234178"/>
    </source>
</evidence>
<dbReference type="EMBL" id="JAOYFB010000036">
    <property type="protein sequence ID" value="KAK4020429.1"/>
    <property type="molecule type" value="Genomic_DNA"/>
</dbReference>
<evidence type="ECO:0000313" key="1">
    <source>
        <dbReference type="EMBL" id="KAK4020429.1"/>
    </source>
</evidence>
<proteinExistence type="predicted"/>